<protein>
    <recommendedName>
        <fullName evidence="7">DUF8040 domain-containing protein</fullName>
    </recommendedName>
</protein>
<evidence type="ECO:0000313" key="9">
    <source>
        <dbReference type="Proteomes" id="UP001064489"/>
    </source>
</evidence>
<evidence type="ECO:0000256" key="1">
    <source>
        <dbReference type="ARBA" id="ARBA00001933"/>
    </source>
</evidence>
<comment type="similarity">
    <text evidence="2">Belongs to the group II decarboxylase family.</text>
</comment>
<dbReference type="FunFam" id="1.20.1340.10:FF:000001">
    <property type="entry name" value="Histidine decarboxylase"/>
    <property type="match status" value="1"/>
</dbReference>
<dbReference type="SUPFAM" id="SSF53383">
    <property type="entry name" value="PLP-dependent transferases"/>
    <property type="match status" value="1"/>
</dbReference>
<proteinExistence type="inferred from homology"/>
<accession>A0AAD5NUS3</accession>
<dbReference type="InterPro" id="IPR058353">
    <property type="entry name" value="DUF8040"/>
</dbReference>
<evidence type="ECO:0000256" key="4">
    <source>
        <dbReference type="ARBA" id="ARBA00022898"/>
    </source>
</evidence>
<dbReference type="PRINTS" id="PR00800">
    <property type="entry name" value="YHDCRBOXLASE"/>
</dbReference>
<dbReference type="InterPro" id="IPR010977">
    <property type="entry name" value="Aromatic_deC"/>
</dbReference>
<dbReference type="CDD" id="cd06450">
    <property type="entry name" value="DOPA_deC_like"/>
    <property type="match status" value="1"/>
</dbReference>
<evidence type="ECO:0000256" key="5">
    <source>
        <dbReference type="ARBA" id="ARBA00023239"/>
    </source>
</evidence>
<keyword evidence="3" id="KW-0210">Decarboxylase</keyword>
<evidence type="ECO:0000256" key="2">
    <source>
        <dbReference type="ARBA" id="ARBA00009533"/>
    </source>
</evidence>
<dbReference type="Gene3D" id="3.40.640.10">
    <property type="entry name" value="Type I PLP-dependent aspartate aminotransferase-like (Major domain)"/>
    <property type="match status" value="1"/>
</dbReference>
<dbReference type="Proteomes" id="UP001064489">
    <property type="component" value="Chromosome 4"/>
</dbReference>
<evidence type="ECO:0000256" key="3">
    <source>
        <dbReference type="ARBA" id="ARBA00022793"/>
    </source>
</evidence>
<dbReference type="GO" id="GO:0006520">
    <property type="term" value="P:amino acid metabolic process"/>
    <property type="evidence" value="ECO:0007669"/>
    <property type="project" value="InterPro"/>
</dbReference>
<reference evidence="8" key="2">
    <citation type="submission" date="2023-02" db="EMBL/GenBank/DDBJ databases">
        <authorList>
            <person name="Swenson N.G."/>
            <person name="Wegrzyn J.L."/>
            <person name="Mcevoy S.L."/>
        </authorList>
    </citation>
    <scope>NUCLEOTIDE SEQUENCE</scope>
    <source>
        <strain evidence="8">91603</strain>
        <tissue evidence="8">Leaf</tissue>
    </source>
</reference>
<keyword evidence="5" id="KW-0456">Lyase</keyword>
<reference evidence="8" key="1">
    <citation type="journal article" date="2022" name="Plant J.">
        <title>Strategies of tolerance reflected in two North American maple genomes.</title>
        <authorList>
            <person name="McEvoy S.L."/>
            <person name="Sezen U.U."/>
            <person name="Trouern-Trend A."/>
            <person name="McMahon S.M."/>
            <person name="Schaberg P.G."/>
            <person name="Yang J."/>
            <person name="Wegrzyn J.L."/>
            <person name="Swenson N.G."/>
        </authorList>
    </citation>
    <scope>NUCLEOTIDE SEQUENCE</scope>
    <source>
        <strain evidence="8">91603</strain>
    </source>
</reference>
<comment type="cofactor">
    <cofactor evidence="1 6">
        <name>pyridoxal 5'-phosphate</name>
        <dbReference type="ChEBI" id="CHEBI:597326"/>
    </cofactor>
</comment>
<dbReference type="Gene3D" id="1.20.1340.10">
    <property type="entry name" value="dopa decarboxylase, N-terminal domain"/>
    <property type="match status" value="1"/>
</dbReference>
<dbReference type="InterPro" id="IPR015421">
    <property type="entry name" value="PyrdxlP-dep_Trfase_major"/>
</dbReference>
<feature type="modified residue" description="N6-(pyridoxal phosphate)lysine" evidence="6">
    <location>
        <position position="519"/>
    </location>
</feature>
<dbReference type="PROSITE" id="PS00392">
    <property type="entry name" value="DDC_GAD_HDC_YDC"/>
    <property type="match status" value="1"/>
</dbReference>
<comment type="caution">
    <text evidence="8">The sequence shown here is derived from an EMBL/GenBank/DDBJ whole genome shotgun (WGS) entry which is preliminary data.</text>
</comment>
<keyword evidence="4 6" id="KW-0663">Pyridoxal phosphate</keyword>
<dbReference type="GO" id="GO:0030170">
    <property type="term" value="F:pyridoxal phosphate binding"/>
    <property type="evidence" value="ECO:0007669"/>
    <property type="project" value="InterPro"/>
</dbReference>
<evidence type="ECO:0000313" key="8">
    <source>
        <dbReference type="EMBL" id="KAI9181494.1"/>
    </source>
</evidence>
<evidence type="ECO:0000256" key="6">
    <source>
        <dbReference type="PIRSR" id="PIRSR602129-50"/>
    </source>
</evidence>
<dbReference type="InterPro" id="IPR002129">
    <property type="entry name" value="PyrdxlP-dep_de-COase"/>
</dbReference>
<dbReference type="Pfam" id="PF26138">
    <property type="entry name" value="DUF8040"/>
    <property type="match status" value="1"/>
</dbReference>
<feature type="domain" description="DUF8040" evidence="7">
    <location>
        <begin position="75"/>
        <end position="165"/>
    </location>
</feature>
<name>A0AAD5NUS3_ACENE</name>
<dbReference type="PANTHER" id="PTHR11999">
    <property type="entry name" value="GROUP II PYRIDOXAL-5-PHOSPHATE DECARBOXYLASE"/>
    <property type="match status" value="1"/>
</dbReference>
<keyword evidence="9" id="KW-1185">Reference proteome</keyword>
<dbReference type="GO" id="GO:0019752">
    <property type="term" value="P:carboxylic acid metabolic process"/>
    <property type="evidence" value="ECO:0007669"/>
    <property type="project" value="InterPro"/>
</dbReference>
<dbReference type="InterPro" id="IPR015422">
    <property type="entry name" value="PyrdxlP-dep_Trfase_small"/>
</dbReference>
<organism evidence="8 9">
    <name type="scientific">Acer negundo</name>
    <name type="common">Box elder</name>
    <dbReference type="NCBI Taxonomy" id="4023"/>
    <lineage>
        <taxon>Eukaryota</taxon>
        <taxon>Viridiplantae</taxon>
        <taxon>Streptophyta</taxon>
        <taxon>Embryophyta</taxon>
        <taxon>Tracheophyta</taxon>
        <taxon>Spermatophyta</taxon>
        <taxon>Magnoliopsida</taxon>
        <taxon>eudicotyledons</taxon>
        <taxon>Gunneridae</taxon>
        <taxon>Pentapetalae</taxon>
        <taxon>rosids</taxon>
        <taxon>malvids</taxon>
        <taxon>Sapindales</taxon>
        <taxon>Sapindaceae</taxon>
        <taxon>Hippocastanoideae</taxon>
        <taxon>Acereae</taxon>
        <taxon>Acer</taxon>
    </lineage>
</organism>
<gene>
    <name evidence="8" type="ORF">LWI28_015528</name>
</gene>
<dbReference type="InterPro" id="IPR021115">
    <property type="entry name" value="Pyridoxal-P_BS"/>
</dbReference>
<dbReference type="InterPro" id="IPR015424">
    <property type="entry name" value="PyrdxlP-dep_Trfase"/>
</dbReference>
<evidence type="ECO:0000259" key="7">
    <source>
        <dbReference type="Pfam" id="PF26138"/>
    </source>
</evidence>
<dbReference type="EMBL" id="JAJSOW010000101">
    <property type="protein sequence ID" value="KAI9181494.1"/>
    <property type="molecule type" value="Genomic_DNA"/>
</dbReference>
<dbReference type="GO" id="GO:0005737">
    <property type="term" value="C:cytoplasm"/>
    <property type="evidence" value="ECO:0007669"/>
    <property type="project" value="TreeGrafter"/>
</dbReference>
<dbReference type="GO" id="GO:0016831">
    <property type="term" value="F:carboxy-lyase activity"/>
    <property type="evidence" value="ECO:0007669"/>
    <property type="project" value="UniProtKB-KW"/>
</dbReference>
<dbReference type="PANTHER" id="PTHR11999:SF70">
    <property type="entry name" value="MIP05841P"/>
    <property type="match status" value="1"/>
</dbReference>
<sequence length="704" mass="80370">MNYRKTKLRERKLMKKKLMGDMDVKKFEEDEEFYEIIKHLLMAIRVIFYVLNEFMIVMSEQHVKRLLTQRQITTKGLNYIYNILNQDPEHFRQRYRMYPDVFIKLCSIFREKTLLQNTRFICIEEMLATFLLIVGYNNRYCLVCDTFGRSHFTTSINFNKVLKALNTIASDMLAKPRSLPSKLKENKRFYLYFKSTRHPFHLFVSSPPTRTTRMDNVGLKPMDAEQLRDYAHQMVDFIADYYNSIESFPVLSQVQPGYLHKLIPDSAPNHPESLQNVLDDVQAKILPGVTHWQSPNYFAYYPSNSSVAGFLGEMLSAGLNIVGFSWITSPAATELEMIVLDWLGKMLKLPEHFLSTGQGGGVIQGTASEAVLVVLLAARDKALRKVGKNALEKLVVYASDQTHASLQKACQIAGIHPENCRILKTDSSTNYSISPDLLTEAISHDLGVGLIPLFLCATVGTTSSTAVDPLLELGKISKSNEMWFHVDAAYAGSACICPEYRQYLNGVEETDSFNMNAHKWFLTNFDCSALWVKDRNALIQSLSTNPEYLKNKASEANVVMDYKDWQIPLGRRFRSLKLWMVLRLYGLENLQCYIRNHIQLAEHFEALVAQDPRFEVVTPRVFSLVCFRLLPHHSNEDEGNKLNHDLLDAVNTTGKIFISHTVLSGKYILRFAVGAPLTEERHVNAAWRVLQDEASTLLAGDPVE</sequence>
<dbReference type="Gene3D" id="3.90.1150.10">
    <property type="entry name" value="Aspartate Aminotransferase, domain 1"/>
    <property type="match status" value="1"/>
</dbReference>
<dbReference type="Pfam" id="PF00282">
    <property type="entry name" value="Pyridoxal_deC"/>
    <property type="match status" value="1"/>
</dbReference>
<dbReference type="AlphaFoldDB" id="A0AAD5NUS3"/>
<dbReference type="FunFam" id="3.40.640.10:FF:000025">
    <property type="entry name" value="Histidine decarboxylase"/>
    <property type="match status" value="1"/>
</dbReference>